<reference evidence="7 8" key="1">
    <citation type="journal article" date="2019" name="Int. J. Syst. Evol. Microbiol.">
        <title>Streptomyces cadmiisoli sp. nov., a novel actinomycete isolated from cadmium-contaminated soil.</title>
        <authorList>
            <person name="Li K."/>
            <person name="Tang X."/>
            <person name="Zhao J."/>
            <person name="Guo Y."/>
            <person name="Tang Y."/>
            <person name="Gao J."/>
        </authorList>
    </citation>
    <scope>NUCLEOTIDE SEQUENCE [LARGE SCALE GENOMIC DNA]</scope>
    <source>
        <strain evidence="7 8">ZFG47</strain>
    </source>
</reference>
<dbReference type="GO" id="GO:0030428">
    <property type="term" value="C:cell septum"/>
    <property type="evidence" value="ECO:0007669"/>
    <property type="project" value="UniProtKB-SubCell"/>
</dbReference>
<dbReference type="InterPro" id="IPR006776">
    <property type="entry name" value="SsgB"/>
</dbReference>
<dbReference type="RefSeq" id="WP_053763797.1">
    <property type="nucleotide sequence ID" value="NZ_CBDRHE010000082.1"/>
</dbReference>
<evidence type="ECO:0000256" key="6">
    <source>
        <dbReference type="ARBA" id="ARBA00023306"/>
    </source>
</evidence>
<evidence type="ECO:0000256" key="5">
    <source>
        <dbReference type="ARBA" id="ARBA00023210"/>
    </source>
</evidence>
<dbReference type="GO" id="GO:0000917">
    <property type="term" value="P:division septum assembly"/>
    <property type="evidence" value="ECO:0007669"/>
    <property type="project" value="UniProtKB-KW"/>
</dbReference>
<dbReference type="Pfam" id="PF04686">
    <property type="entry name" value="SsgA"/>
    <property type="match status" value="1"/>
</dbReference>
<evidence type="ECO:0000313" key="8">
    <source>
        <dbReference type="Proteomes" id="UP000249616"/>
    </source>
</evidence>
<keyword evidence="6" id="KW-0131">Cell cycle</keyword>
<evidence type="ECO:0000256" key="4">
    <source>
        <dbReference type="ARBA" id="ARBA00022969"/>
    </source>
</evidence>
<keyword evidence="3 7" id="KW-0132">Cell division</keyword>
<gene>
    <name evidence="7" type="ORF">DN051_04350</name>
</gene>
<dbReference type="Proteomes" id="UP000249616">
    <property type="component" value="Chromosome"/>
</dbReference>
<dbReference type="KEGG" id="scad:DN051_04350"/>
<dbReference type="GO" id="GO:0030435">
    <property type="term" value="P:sporulation resulting in formation of a cellular spore"/>
    <property type="evidence" value="ECO:0007669"/>
    <property type="project" value="UniProtKB-KW"/>
</dbReference>
<evidence type="ECO:0000256" key="2">
    <source>
        <dbReference type="ARBA" id="ARBA00009323"/>
    </source>
</evidence>
<accession>A0A2Z4IUR0</accession>
<comment type="subcellular location">
    <subcellularLocation>
        <location evidence="1">Cell septum</location>
    </subcellularLocation>
</comment>
<dbReference type="EMBL" id="CP030073">
    <property type="protein sequence ID" value="AWW35973.1"/>
    <property type="molecule type" value="Genomic_DNA"/>
</dbReference>
<keyword evidence="4" id="KW-0749">Sporulation</keyword>
<organism evidence="7 8">
    <name type="scientific">Streptomyces cadmiisoli</name>
    <dbReference type="NCBI Taxonomy" id="2184053"/>
    <lineage>
        <taxon>Bacteria</taxon>
        <taxon>Bacillati</taxon>
        <taxon>Actinomycetota</taxon>
        <taxon>Actinomycetes</taxon>
        <taxon>Kitasatosporales</taxon>
        <taxon>Streptomycetaceae</taxon>
        <taxon>Streptomyces</taxon>
        <taxon>Streptomyces aurantiacus group</taxon>
    </lineage>
</organism>
<keyword evidence="8" id="KW-1185">Reference proteome</keyword>
<dbReference type="AlphaFoldDB" id="A0A2Z4IUR0"/>
<evidence type="ECO:0000256" key="1">
    <source>
        <dbReference type="ARBA" id="ARBA00004431"/>
    </source>
</evidence>
<evidence type="ECO:0000313" key="7">
    <source>
        <dbReference type="EMBL" id="AWW35973.1"/>
    </source>
</evidence>
<evidence type="ECO:0000256" key="3">
    <source>
        <dbReference type="ARBA" id="ARBA00022618"/>
    </source>
</evidence>
<dbReference type="InterPro" id="IPR038658">
    <property type="entry name" value="SsgB_sf"/>
</dbReference>
<protein>
    <submittedName>
        <fullName evidence="7">SsgA family sporulation/cell division regulator</fullName>
    </submittedName>
</protein>
<dbReference type="Gene3D" id="2.30.31.20">
    <property type="entry name" value="Sporulation-specific cell division protein SsgB"/>
    <property type="match status" value="1"/>
</dbReference>
<keyword evidence="5" id="KW-0717">Septation</keyword>
<proteinExistence type="inferred from homology"/>
<sequence>MESIRTAERELPVRLVLSFAASVSVPMRLHYAAHDPYAVRATFSPLGRQGTVEWVFSREVLAEGMTAHAGHGDIRVWPGVGAARDVLYIALSSPAGSALIEASLQDVRLFLDESQSVVPLGGESRQFDLDTEVAHLLAGG</sequence>
<name>A0A2Z4IUR0_9ACTN</name>
<comment type="similarity">
    <text evidence="2">Belongs to the SsgA family.</text>
</comment>